<gene>
    <name evidence="1" type="ORF">LCGC14_1003430</name>
</gene>
<dbReference type="EMBL" id="LAZR01003891">
    <property type="protein sequence ID" value="KKN13723.1"/>
    <property type="molecule type" value="Genomic_DNA"/>
</dbReference>
<name>A0A0F9R8F3_9ZZZZ</name>
<evidence type="ECO:0000313" key="1">
    <source>
        <dbReference type="EMBL" id="KKN13723.1"/>
    </source>
</evidence>
<comment type="caution">
    <text evidence="1">The sequence shown here is derived from an EMBL/GenBank/DDBJ whole genome shotgun (WGS) entry which is preliminary data.</text>
</comment>
<sequence length="39" mass="4801">MLREKKEDRRVGYKLKKMLKVFDNFRISHPPKLNPFAIR</sequence>
<reference evidence="1" key="1">
    <citation type="journal article" date="2015" name="Nature">
        <title>Complex archaea that bridge the gap between prokaryotes and eukaryotes.</title>
        <authorList>
            <person name="Spang A."/>
            <person name="Saw J.H."/>
            <person name="Jorgensen S.L."/>
            <person name="Zaremba-Niedzwiedzka K."/>
            <person name="Martijn J."/>
            <person name="Lind A.E."/>
            <person name="van Eijk R."/>
            <person name="Schleper C."/>
            <person name="Guy L."/>
            <person name="Ettema T.J."/>
        </authorList>
    </citation>
    <scope>NUCLEOTIDE SEQUENCE</scope>
</reference>
<protein>
    <submittedName>
        <fullName evidence="1">Uncharacterized protein</fullName>
    </submittedName>
</protein>
<dbReference type="AlphaFoldDB" id="A0A0F9R8F3"/>
<accession>A0A0F9R8F3</accession>
<organism evidence="1">
    <name type="scientific">marine sediment metagenome</name>
    <dbReference type="NCBI Taxonomy" id="412755"/>
    <lineage>
        <taxon>unclassified sequences</taxon>
        <taxon>metagenomes</taxon>
        <taxon>ecological metagenomes</taxon>
    </lineage>
</organism>
<proteinExistence type="predicted"/>